<comment type="caution">
    <text evidence="1">The sequence shown here is derived from an EMBL/GenBank/DDBJ whole genome shotgun (WGS) entry which is preliminary data.</text>
</comment>
<evidence type="ECO:0000313" key="2">
    <source>
        <dbReference type="Proteomes" id="UP000050554"/>
    </source>
</evidence>
<gene>
    <name evidence="1" type="ORF">ALO47_01953</name>
</gene>
<sequence>MKTVSSARNPGWADQAHTTLNLWVIFEENKDSGREEGISISANDQDPQVVALFNRAVAGEFGVIAEPTEQMVRIAVMMQRGNYSADASRKIDALTNDLSVLQNAVASGTATQAQIESLPALQAELDAYMAYRADLAHLEDIPGFPMSFVWPVPPASPFVYVKPPEVPTPPTGVSDDELPWVMSSIRNPRWADQSHNAIVLLVVFENTKDTRGEEAVTVSFNDPRPQARKLFDRAIFSEFGPVLEPLEPLEPVVTVDGRVQRDRYAAMATAKIEALNHTLSTLQSTIEAQLKSLPALQAERDAYWLYRLQLAQLDALPGFPVSFEWPVAPATPFV</sequence>
<dbReference type="AlphaFoldDB" id="A0A0Q0EK06"/>
<dbReference type="Proteomes" id="UP000050554">
    <property type="component" value="Unassembled WGS sequence"/>
</dbReference>
<reference evidence="1 2" key="1">
    <citation type="submission" date="2015-09" db="EMBL/GenBank/DDBJ databases">
        <title>Genome announcement of multiple Pseudomonas syringae strains.</title>
        <authorList>
            <person name="Thakur S."/>
            <person name="Wang P.W."/>
            <person name="Gong Y."/>
            <person name="Weir B.S."/>
            <person name="Guttman D.S."/>
        </authorList>
    </citation>
    <scope>NUCLEOTIDE SEQUENCE [LARGE SCALE GENOMIC DNA]</scope>
    <source>
        <strain evidence="1 2">ICMP3882</strain>
    </source>
</reference>
<organism evidence="1 2">
    <name type="scientific">Pseudomonas syringae pv. ribicola</name>
    <dbReference type="NCBI Taxonomy" id="55398"/>
    <lineage>
        <taxon>Bacteria</taxon>
        <taxon>Pseudomonadati</taxon>
        <taxon>Pseudomonadota</taxon>
        <taxon>Gammaproteobacteria</taxon>
        <taxon>Pseudomonadales</taxon>
        <taxon>Pseudomonadaceae</taxon>
        <taxon>Pseudomonas</taxon>
    </lineage>
</organism>
<dbReference type="PATRIC" id="fig|55398.3.peg.2440"/>
<proteinExistence type="predicted"/>
<protein>
    <submittedName>
        <fullName evidence="1">Tail fiber assembly domain protein</fullName>
    </submittedName>
</protein>
<dbReference type="RefSeq" id="WP_004885421.1">
    <property type="nucleotide sequence ID" value="NZ_LJRF01000007.1"/>
</dbReference>
<name>A0A0Q0EK06_PSESI</name>
<dbReference type="EMBL" id="LJRF01000007">
    <property type="protein sequence ID" value="KPY51732.1"/>
    <property type="molecule type" value="Genomic_DNA"/>
</dbReference>
<evidence type="ECO:0000313" key="1">
    <source>
        <dbReference type="EMBL" id="KPY51732.1"/>
    </source>
</evidence>
<accession>A0A0Q0EK06</accession>